<keyword evidence="4" id="KW-1185">Reference proteome</keyword>
<reference evidence="3" key="1">
    <citation type="submission" date="2022-02" db="EMBL/GenBank/DDBJ databases">
        <title>Qipengyuania spongiae sp. nov., isolated from marine sponge.</title>
        <authorList>
            <person name="Li Z."/>
            <person name="Zhang M."/>
        </authorList>
    </citation>
    <scope>NUCLEOTIDE SEQUENCE</scope>
    <source>
        <strain evidence="3">PHS-Z21</strain>
    </source>
</reference>
<evidence type="ECO:0000313" key="4">
    <source>
        <dbReference type="Proteomes" id="UP001065265"/>
    </source>
</evidence>
<dbReference type="RefSeq" id="WP_265557817.1">
    <property type="nucleotide sequence ID" value="NZ_CP092471.1"/>
</dbReference>
<evidence type="ECO:0000256" key="2">
    <source>
        <dbReference type="SAM" id="SignalP"/>
    </source>
</evidence>
<sequence length="198" mass="21251">MKTLLAAGAAISLALGTAPAIAQSDEMPMTAQQQTMYDAWPADRQSSYDAWPMEAKTYFWTLNDQQKSGWWVLNDEQRMRIIGMTPQQRTAAWTSIMNQMSGTAATATTAAPAGSATATTGARTNQAAAGGMASTSGAMRFVSSERVQPTPDDQGPPSGDVPICTANQQDNCINSWEARKTGNRPLEQWPGRPASEMD</sequence>
<proteinExistence type="predicted"/>
<feature type="compositionally biased region" description="Polar residues" evidence="1">
    <location>
        <begin position="165"/>
        <end position="174"/>
    </location>
</feature>
<evidence type="ECO:0000256" key="1">
    <source>
        <dbReference type="SAM" id="MobiDB-lite"/>
    </source>
</evidence>
<dbReference type="EMBL" id="CP092471">
    <property type="protein sequence ID" value="UVI38644.1"/>
    <property type="molecule type" value="Genomic_DNA"/>
</dbReference>
<protein>
    <submittedName>
        <fullName evidence="3">Uncharacterized protein</fullName>
    </submittedName>
</protein>
<feature type="signal peptide" evidence="2">
    <location>
        <begin position="1"/>
        <end position="22"/>
    </location>
</feature>
<name>A0ABY5T133_9SPHN</name>
<dbReference type="Proteomes" id="UP001065265">
    <property type="component" value="Chromosome"/>
</dbReference>
<evidence type="ECO:0000313" key="3">
    <source>
        <dbReference type="EMBL" id="UVI38644.1"/>
    </source>
</evidence>
<feature type="chain" id="PRO_5047508930" evidence="2">
    <location>
        <begin position="23"/>
        <end position="198"/>
    </location>
</feature>
<gene>
    <name evidence="3" type="ORF">L1F33_10325</name>
</gene>
<organism evidence="3 4">
    <name type="scientific">Qipengyuania spongiae</name>
    <dbReference type="NCBI Taxonomy" id="2909673"/>
    <lineage>
        <taxon>Bacteria</taxon>
        <taxon>Pseudomonadati</taxon>
        <taxon>Pseudomonadota</taxon>
        <taxon>Alphaproteobacteria</taxon>
        <taxon>Sphingomonadales</taxon>
        <taxon>Erythrobacteraceae</taxon>
        <taxon>Qipengyuania</taxon>
    </lineage>
</organism>
<feature type="region of interest" description="Disordered" evidence="1">
    <location>
        <begin position="146"/>
        <end position="198"/>
    </location>
</feature>
<feature type="region of interest" description="Disordered" evidence="1">
    <location>
        <begin position="116"/>
        <end position="135"/>
    </location>
</feature>
<accession>A0ABY5T133</accession>
<keyword evidence="2" id="KW-0732">Signal</keyword>